<feature type="region of interest" description="Disordered" evidence="4">
    <location>
        <begin position="291"/>
        <end position="351"/>
    </location>
</feature>
<accession>A0A8C0ACJ5</accession>
<feature type="region of interest" description="Disordered" evidence="4">
    <location>
        <begin position="182"/>
        <end position="221"/>
    </location>
</feature>
<dbReference type="Proteomes" id="UP000694520">
    <property type="component" value="Chromosome 3"/>
</dbReference>
<keyword evidence="2" id="KW-0238">DNA-binding</keyword>
<evidence type="ECO:0000256" key="1">
    <source>
        <dbReference type="ARBA" id="ARBA00004123"/>
    </source>
</evidence>
<dbReference type="AlphaFoldDB" id="A0A8C0ACJ5"/>
<evidence type="ECO:0008006" key="9">
    <source>
        <dbReference type="Google" id="ProtNLM"/>
    </source>
</evidence>
<dbReference type="GO" id="GO:0003677">
    <property type="term" value="F:DNA binding"/>
    <property type="evidence" value="ECO:0007669"/>
    <property type="project" value="UniProtKB-KW"/>
</dbReference>
<evidence type="ECO:0000256" key="4">
    <source>
        <dbReference type="SAM" id="MobiDB-lite"/>
    </source>
</evidence>
<evidence type="ECO:0000313" key="8">
    <source>
        <dbReference type="Proteomes" id="UP000694520"/>
    </source>
</evidence>
<dbReference type="InterPro" id="IPR022102">
    <property type="entry name" value="HJURP_C"/>
</dbReference>
<organism evidence="7 8">
    <name type="scientific">Bos mutus grunniens</name>
    <name type="common">Wild yak</name>
    <name type="synonym">Bos grunniens</name>
    <dbReference type="NCBI Taxonomy" id="30521"/>
    <lineage>
        <taxon>Eukaryota</taxon>
        <taxon>Metazoa</taxon>
        <taxon>Chordata</taxon>
        <taxon>Craniata</taxon>
        <taxon>Vertebrata</taxon>
        <taxon>Euteleostomi</taxon>
        <taxon>Mammalia</taxon>
        <taxon>Eutheria</taxon>
        <taxon>Laurasiatheria</taxon>
        <taxon>Artiodactyla</taxon>
        <taxon>Ruminantia</taxon>
        <taxon>Pecora</taxon>
        <taxon>Bovidae</taxon>
        <taxon>Bovinae</taxon>
        <taxon>Bos</taxon>
    </lineage>
</organism>
<dbReference type="GO" id="GO:0005634">
    <property type="term" value="C:nucleus"/>
    <property type="evidence" value="ECO:0007669"/>
    <property type="project" value="UniProtKB-SubCell"/>
</dbReference>
<feature type="compositionally biased region" description="Low complexity" evidence="4">
    <location>
        <begin position="735"/>
        <end position="750"/>
    </location>
</feature>
<reference evidence="7" key="2">
    <citation type="submission" date="2025-08" db="UniProtKB">
        <authorList>
            <consortium name="Ensembl"/>
        </authorList>
    </citation>
    <scope>IDENTIFICATION</scope>
</reference>
<keyword evidence="8" id="KW-1185">Reference proteome</keyword>
<sequence length="811" mass="86594">MGDLRGVSEGLFESLRGPLFLVRLPAGVGLWSARHGGRGPVGGRAADEAPGQPLPLPEAHAAADREGASPPAGGMEGEGGGAGGGGRDRGAEGLVGVGTEGLGWGWGGASGLRRLTASRWRLLSPGQGFLSALPYDGMPLLPLPQYNQPFEDGPVIQMSTLTYQTPQGLRIWGGGLVKRSTGHMQGSPVKMDGRTDGSVRVPAGDLELPPPDTPANDSKSSDADTTFFQGEVIAGNLMPAVPWSPSKNELRRKYLTQVDILLQDEGCLEFQCAGYGEGKDTHVTLAPSLASPARPAQGYCKDISEDRPGGPLQPPPSPREGDASHSCSAGQAMMPRGDGIPLHGTGGGSFSSSPCSKGEDVCNATLSDLYAGMLHSMSRLLGARPSCIISTKTLIGQNWSFRRRHRCKGRMNRTSCRGGGRSRRSPQERRPPCSEPLEDAGTLRDRGNLPDVSAPKTDLKSGRALLKVNKPQIHTFTPPWKELQGMPQKHSSLTYLDSKVLSPLDQENRFVTLKWLISPVKIASRPRNLRGQAGSRFKEIEIKFDKLHQEYCLSPGKQLSLTYPPGSAVDVYRGGPMSPGSPQGLESHRLSSPLCKSKAKRLSEASEGLGRRSIRVGSCLPESESFPSLSKTNPTCSAGRPEHTVDLVCLGSDSGKFQESVSFSKAISVPRVQPLGFARDRYDDIKEKFDKLHRQYCQKSPQQTQAPSDKARAGVRYQKEGFSVKFNPDSGCRGPPSLSSSPQQSVKSPLASNTVGPPPSMDVALAAGSGHQVPTKRCRLSDPQVCGEGARSWSFSPVGRAMPRPGEEVDS</sequence>
<dbReference type="Ensembl" id="ENSBGRT00000025536.1">
    <property type="protein sequence ID" value="ENSBGRP00000022136.1"/>
    <property type="gene ID" value="ENSBGRG00000013914.1"/>
</dbReference>
<evidence type="ECO:0000313" key="7">
    <source>
        <dbReference type="Ensembl" id="ENSBGRP00000022136.1"/>
    </source>
</evidence>
<dbReference type="Pfam" id="PF12347">
    <property type="entry name" value="HJURP_C"/>
    <property type="match status" value="2"/>
</dbReference>
<dbReference type="Pfam" id="PF12346">
    <property type="entry name" value="HJURP_mid"/>
    <property type="match status" value="1"/>
</dbReference>
<reference evidence="7" key="3">
    <citation type="submission" date="2025-09" db="UniProtKB">
        <authorList>
            <consortium name="Ensembl"/>
        </authorList>
    </citation>
    <scope>IDENTIFICATION</scope>
</reference>
<feature type="region of interest" description="Disordered" evidence="4">
    <location>
        <begin position="410"/>
        <end position="463"/>
    </location>
</feature>
<keyword evidence="3" id="KW-0539">Nucleus</keyword>
<dbReference type="InterPro" id="IPR021052">
    <property type="entry name" value="HJURP_central_dom"/>
</dbReference>
<comment type="subcellular location">
    <subcellularLocation>
        <location evidence="1">Nucleus</location>
    </subcellularLocation>
</comment>
<dbReference type="GeneTree" id="ENSGT00390000005575"/>
<feature type="compositionally biased region" description="Gly residues" evidence="4">
    <location>
        <begin position="74"/>
        <end position="85"/>
    </location>
</feature>
<feature type="domain" description="Holliday junction recognition protein HJURP central" evidence="5">
    <location>
        <begin position="377"/>
        <end position="491"/>
    </location>
</feature>
<evidence type="ECO:0000256" key="3">
    <source>
        <dbReference type="ARBA" id="ARBA00023242"/>
    </source>
</evidence>
<feature type="domain" description="Holliday junction regulator protein family C-terminal" evidence="6">
    <location>
        <begin position="515"/>
        <end position="575"/>
    </location>
</feature>
<dbReference type="PANTHER" id="PTHR15992:SF5">
    <property type="entry name" value="HOLLIDAY JUNCTION RECOGNITION PROTEIN"/>
    <property type="match status" value="1"/>
</dbReference>
<name>A0A8C0ACJ5_BOSMU</name>
<proteinExistence type="predicted"/>
<feature type="domain" description="Holliday junction regulator protein family C-terminal" evidence="6">
    <location>
        <begin position="661"/>
        <end position="708"/>
    </location>
</feature>
<protein>
    <recommendedName>
        <fullName evidence="9">Holliday junction recognition protein</fullName>
    </recommendedName>
</protein>
<dbReference type="GO" id="GO:0000775">
    <property type="term" value="C:chromosome, centromeric region"/>
    <property type="evidence" value="ECO:0007669"/>
    <property type="project" value="TreeGrafter"/>
</dbReference>
<feature type="region of interest" description="Disordered" evidence="4">
    <location>
        <begin position="725"/>
        <end position="811"/>
    </location>
</feature>
<dbReference type="GO" id="GO:0034080">
    <property type="term" value="P:CENP-A containing chromatin assembly"/>
    <property type="evidence" value="ECO:0007669"/>
    <property type="project" value="TreeGrafter"/>
</dbReference>
<evidence type="ECO:0000256" key="2">
    <source>
        <dbReference type="ARBA" id="ARBA00023125"/>
    </source>
</evidence>
<evidence type="ECO:0000259" key="6">
    <source>
        <dbReference type="Pfam" id="PF12347"/>
    </source>
</evidence>
<reference evidence="7" key="1">
    <citation type="submission" date="2019-05" db="EMBL/GenBank/DDBJ databases">
        <authorList>
            <person name="Zhang S."/>
            <person name="Liu J."/>
        </authorList>
    </citation>
    <scope>NUCLEOTIDE SEQUENCE [LARGE SCALE GENOMIC DNA]</scope>
</reference>
<dbReference type="Gene3D" id="6.10.250.2320">
    <property type="match status" value="1"/>
</dbReference>
<feature type="region of interest" description="Disordered" evidence="4">
    <location>
        <begin position="39"/>
        <end position="94"/>
    </location>
</feature>
<dbReference type="GO" id="GO:0042393">
    <property type="term" value="F:histone binding"/>
    <property type="evidence" value="ECO:0007669"/>
    <property type="project" value="TreeGrafter"/>
</dbReference>
<dbReference type="PANTHER" id="PTHR15992">
    <property type="entry name" value="HOLLIDAY JUNCTION RECOGNITION PROTEIN"/>
    <property type="match status" value="1"/>
</dbReference>
<evidence type="ECO:0000259" key="5">
    <source>
        <dbReference type="Pfam" id="PF12346"/>
    </source>
</evidence>